<feature type="domain" description="Smf/DprA SLOG" evidence="3">
    <location>
        <begin position="89"/>
        <end position="295"/>
    </location>
</feature>
<dbReference type="EMBL" id="JAEKPD010000001">
    <property type="protein sequence ID" value="MBJ3761240.1"/>
    <property type="molecule type" value="Genomic_DNA"/>
</dbReference>
<dbReference type="Pfam" id="PF02481">
    <property type="entry name" value="DNA_processg_A"/>
    <property type="match status" value="1"/>
</dbReference>
<gene>
    <name evidence="5" type="primary">dprA</name>
    <name evidence="5" type="ORF">ILP92_00550</name>
</gene>
<dbReference type="InterPro" id="IPR057666">
    <property type="entry name" value="DrpA_SLOG"/>
</dbReference>
<reference evidence="5" key="1">
    <citation type="submission" date="2020-12" db="EMBL/GenBank/DDBJ databases">
        <title>Bacterial taxonomy.</title>
        <authorList>
            <person name="Pan X."/>
        </authorList>
    </citation>
    <scope>NUCLEOTIDE SEQUENCE</scope>
    <source>
        <strain evidence="5">KCTC 52957</strain>
    </source>
</reference>
<dbReference type="SUPFAM" id="SSF102405">
    <property type="entry name" value="MCP/YpsA-like"/>
    <property type="match status" value="1"/>
</dbReference>
<feature type="compositionally biased region" description="Low complexity" evidence="2">
    <location>
        <begin position="302"/>
        <end position="316"/>
    </location>
</feature>
<dbReference type="GO" id="GO:0009294">
    <property type="term" value="P:DNA-mediated transformation"/>
    <property type="evidence" value="ECO:0007669"/>
    <property type="project" value="InterPro"/>
</dbReference>
<dbReference type="Gene3D" id="1.10.10.10">
    <property type="entry name" value="Winged helix-like DNA-binding domain superfamily/Winged helix DNA-binding domain"/>
    <property type="match status" value="1"/>
</dbReference>
<evidence type="ECO:0000313" key="5">
    <source>
        <dbReference type="EMBL" id="MBJ3761240.1"/>
    </source>
</evidence>
<dbReference type="RefSeq" id="WP_198914421.1">
    <property type="nucleotide sequence ID" value="NZ_JAEKPD010000001.1"/>
</dbReference>
<dbReference type="AlphaFoldDB" id="A0A934IEQ2"/>
<accession>A0A934IEQ2</accession>
<dbReference type="InterPro" id="IPR003488">
    <property type="entry name" value="DprA"/>
</dbReference>
<evidence type="ECO:0000256" key="1">
    <source>
        <dbReference type="ARBA" id="ARBA00006525"/>
    </source>
</evidence>
<organism evidence="5 6">
    <name type="scientific">Palleronia pontilimi</name>
    <dbReference type="NCBI Taxonomy" id="1964209"/>
    <lineage>
        <taxon>Bacteria</taxon>
        <taxon>Pseudomonadati</taxon>
        <taxon>Pseudomonadota</taxon>
        <taxon>Alphaproteobacteria</taxon>
        <taxon>Rhodobacterales</taxon>
        <taxon>Roseobacteraceae</taxon>
        <taxon>Palleronia</taxon>
    </lineage>
</organism>
<sequence length="384" mass="40975">MVLDFFPSPPPLTPPHSEEDWLDWLRLLRSRRVGVSTFFRLMTEAGNARDALQKLPEIAKAAGVGDYAACPVEVARDELRRGRLAGARLIAYGTDDYPAQLSDISDPPPLLWALGDLSLLKRPTVAMVGARNASSLGLRMARSLASGLGRAGVVTVSGLARGIDTACHETTLETGTIAVMAGGIDVVYPSENAVLAREIEERGLIVSEQPVGLRPQARHFPRRNRIISGLARGVVVVEAASKSGSLITARDSLDQGRDVLAVPGHPFDARAAGCNMLLRDGATLVRGPKDVIEALGLAEPEQAAPAPVQQAAPQDAGSASPERTLRETNALHQQILDRLGPSPTSEDQLIRDLKQPVQRVTAEIVTLELEGKVVRQPGGKLSLI</sequence>
<keyword evidence="6" id="KW-1185">Reference proteome</keyword>
<evidence type="ECO:0000259" key="4">
    <source>
        <dbReference type="Pfam" id="PF17782"/>
    </source>
</evidence>
<dbReference type="PANTHER" id="PTHR43022">
    <property type="entry name" value="PROTEIN SMF"/>
    <property type="match status" value="1"/>
</dbReference>
<feature type="region of interest" description="Disordered" evidence="2">
    <location>
        <begin position="302"/>
        <end position="323"/>
    </location>
</feature>
<evidence type="ECO:0000313" key="6">
    <source>
        <dbReference type="Proteomes" id="UP000642488"/>
    </source>
</evidence>
<feature type="domain" description="DprA winged helix" evidence="4">
    <location>
        <begin position="320"/>
        <end position="379"/>
    </location>
</feature>
<dbReference type="Gene3D" id="3.40.50.450">
    <property type="match status" value="1"/>
</dbReference>
<protein>
    <submittedName>
        <fullName evidence="5">DNA-protecting protein DprA</fullName>
    </submittedName>
</protein>
<dbReference type="InterPro" id="IPR041614">
    <property type="entry name" value="DprA_WH"/>
</dbReference>
<dbReference type="NCBIfam" id="TIGR00732">
    <property type="entry name" value="dprA"/>
    <property type="match status" value="1"/>
</dbReference>
<comment type="similarity">
    <text evidence="1">Belongs to the DprA/Smf family.</text>
</comment>
<dbReference type="Pfam" id="PF17782">
    <property type="entry name" value="WHD_DprA"/>
    <property type="match status" value="1"/>
</dbReference>
<name>A0A934IEQ2_9RHOB</name>
<dbReference type="Pfam" id="PF21102">
    <property type="entry name" value="DprA_N"/>
    <property type="match status" value="1"/>
</dbReference>
<dbReference type="PANTHER" id="PTHR43022:SF1">
    <property type="entry name" value="PROTEIN SMF"/>
    <property type="match status" value="1"/>
</dbReference>
<dbReference type="Proteomes" id="UP000642488">
    <property type="component" value="Unassembled WGS sequence"/>
</dbReference>
<dbReference type="InterPro" id="IPR036388">
    <property type="entry name" value="WH-like_DNA-bd_sf"/>
</dbReference>
<proteinExistence type="inferred from homology"/>
<comment type="caution">
    <text evidence="5">The sequence shown here is derived from an EMBL/GenBank/DDBJ whole genome shotgun (WGS) entry which is preliminary data.</text>
</comment>
<evidence type="ECO:0000256" key="2">
    <source>
        <dbReference type="SAM" id="MobiDB-lite"/>
    </source>
</evidence>
<evidence type="ECO:0000259" key="3">
    <source>
        <dbReference type="Pfam" id="PF02481"/>
    </source>
</evidence>